<protein>
    <recommendedName>
        <fullName evidence="1">CHAT domain-containing protein</fullName>
    </recommendedName>
</protein>
<sequence>MSNSKTSFCDYPLGDGPLEKIYEAAATGEIRLDRALEIAASQEVTSHLTSVYAHAFGFHAARNALRGRWREGLMQHRILLAAARAVTGPEARMARIRAEKEGIVTVACVLFHMALGRAYVDAMNGGDWLLETIDPVREKTLLAETFHDLGVLNLDPFTAHRTFENREIEHHRWLARTAQEIGPDSIEGLPNIEEALVLAQDFLENAVQLAEGNQLSDSMKALYQAKSWLEGLQQGDFDASLLADALNTLDPMQDPARWLALAVSGLRQNFEIDSKKAEEIFSIPLSAWIAKFGKSKAFEIVIPLLDFQRFYDPQAALKTAEEGYELMVEEPVEVHRSKFYNQVFSLFVMVAKRAGVNTNERIHSVERVLNMDESIEVRAMCLIGLASDSMRSDDELSGLAMFDRSLELAPGLHQRFLKVMLYLKAHLWLGIGSNSMKAMPAKLACAAAAYGNALAFMLEAGLSEHAFDLLKRLEDIAAVHDSESSEAILSALVTKSLQAELAMGYPGQAVLRSICHHLTLVFFERDNALLTLVWQIAKGRRSAAILTSPSAVVTGDTPESRKILAKVDEARKALHADQKYQGQFTSGDASFELWLSSYIRGDYYDGDQSWERFANLKMTFDGKIFDSMASHMPPTCSTPVALPQIQQRLDSRSALLIVYLGKSSDGRDAVYCLAVTREEAIAHVHVHEDLQDETSWFDGERTAVRAQLGCKVGELRSALLEDPGDNDVGLCAGAILQQGLSSFYAVTEKTLGSLLLKGKNHLIVAPHDALHFLPFHLFSVGGAPIIDSFAVTYLPNLALISTARRSHIGSANPEISASVGIGFVGEAGGWQAIPEAVAEARAVAEVLNTVPLLDAQCTKTKVIDTLQSSRYTHIATHGAMDVDAPAFQMLVLHPVEDEENGRLYAYEILQTDLRSLEIVSLGACETALGRIDRADNLRGMITSLFSAGVAAVVGTLWPVESRASEVFFTTFYTQLSNGYNRCDAFYGAQVVTRKVFPQYRDWGSFYLAGEWW</sequence>
<organism evidence="2 3">
    <name type="scientific">Desulforapulum autotrophicum (strain ATCC 43914 / DSM 3382 / VKM B-1955 / HRM2)</name>
    <name type="common">Desulfobacterium autotrophicum</name>
    <dbReference type="NCBI Taxonomy" id="177437"/>
    <lineage>
        <taxon>Bacteria</taxon>
        <taxon>Pseudomonadati</taxon>
        <taxon>Thermodesulfobacteriota</taxon>
        <taxon>Desulfobacteria</taxon>
        <taxon>Desulfobacterales</taxon>
        <taxon>Desulfobacteraceae</taxon>
        <taxon>Desulforapulum</taxon>
    </lineage>
</organism>
<dbReference type="EMBL" id="CP001087">
    <property type="protein sequence ID" value="ACN13772.1"/>
    <property type="molecule type" value="Genomic_DNA"/>
</dbReference>
<dbReference type="Proteomes" id="UP000000442">
    <property type="component" value="Chromosome"/>
</dbReference>
<accession>C0QIY2</accession>
<reference evidence="2 3" key="1">
    <citation type="journal article" date="2009" name="Environ. Microbiol.">
        <title>Genome sequence of Desulfobacterium autotrophicum HRM2, a marine sulfate reducer oxidizing organic carbon completely to carbon dioxide.</title>
        <authorList>
            <person name="Strittmatter A.W."/>
            <person name="Liesegang H."/>
            <person name="Rabus R."/>
            <person name="Decker I."/>
            <person name="Amann J."/>
            <person name="Andres S."/>
            <person name="Henne A."/>
            <person name="Fricke W.F."/>
            <person name="Martinez-Arias R."/>
            <person name="Bartels D."/>
            <person name="Goesmann A."/>
            <person name="Krause L."/>
            <person name="Puehler A."/>
            <person name="Klenk H.P."/>
            <person name="Richter M."/>
            <person name="Schuler M."/>
            <person name="Gloeckner F.O."/>
            <person name="Meyerdierks A."/>
            <person name="Gottschalk G."/>
            <person name="Amann R."/>
        </authorList>
    </citation>
    <scope>NUCLEOTIDE SEQUENCE [LARGE SCALE GENOMIC DNA]</scope>
    <source>
        <strain evidence="3">ATCC 43914 / DSM 3382 / HRM2</strain>
    </source>
</reference>
<dbReference type="RefSeq" id="WP_012663020.1">
    <property type="nucleotide sequence ID" value="NC_012108.1"/>
</dbReference>
<dbReference type="InterPro" id="IPR024983">
    <property type="entry name" value="CHAT_dom"/>
</dbReference>
<gene>
    <name evidence="2" type="ordered locus">HRM2_06580</name>
</gene>
<dbReference type="AlphaFoldDB" id="C0QIY2"/>
<dbReference type="eggNOG" id="COG4995">
    <property type="taxonomic scope" value="Bacteria"/>
</dbReference>
<keyword evidence="3" id="KW-1185">Reference proteome</keyword>
<proteinExistence type="predicted"/>
<evidence type="ECO:0000313" key="2">
    <source>
        <dbReference type="EMBL" id="ACN13772.1"/>
    </source>
</evidence>
<dbReference type="KEGG" id="dat:HRM2_06580"/>
<evidence type="ECO:0000259" key="1">
    <source>
        <dbReference type="Pfam" id="PF12770"/>
    </source>
</evidence>
<name>C0QIY2_DESAH</name>
<evidence type="ECO:0000313" key="3">
    <source>
        <dbReference type="Proteomes" id="UP000000442"/>
    </source>
</evidence>
<dbReference type="STRING" id="177437.HRM2_06580"/>
<feature type="domain" description="CHAT" evidence="1">
    <location>
        <begin position="758"/>
        <end position="1010"/>
    </location>
</feature>
<dbReference type="Pfam" id="PF12770">
    <property type="entry name" value="CHAT"/>
    <property type="match status" value="1"/>
</dbReference>
<dbReference type="HOGENOM" id="CLU_294384_0_0_7"/>